<evidence type="ECO:0000313" key="3">
    <source>
        <dbReference type="EMBL" id="ONM51117.1"/>
    </source>
</evidence>
<evidence type="ECO:0000256" key="2">
    <source>
        <dbReference type="SAM" id="Phobius"/>
    </source>
</evidence>
<keyword evidence="2" id="KW-0472">Membrane</keyword>
<dbReference type="OMA" id="VVICKEN"/>
<keyword evidence="2" id="KW-1133">Transmembrane helix</keyword>
<feature type="compositionally biased region" description="Basic and acidic residues" evidence="1">
    <location>
        <begin position="548"/>
        <end position="557"/>
    </location>
</feature>
<gene>
    <name evidence="3" type="ORF">ZEAMMB73_Zm00001d018675</name>
</gene>
<dbReference type="STRING" id="4577.A0A1D6HRK5"/>
<proteinExistence type="predicted"/>
<keyword evidence="2" id="KW-0812">Transmembrane</keyword>
<name>A0A1D6HRK5_MAIZE</name>
<dbReference type="AlphaFoldDB" id="A0A1D6HRK5"/>
<dbReference type="eggNOG" id="ENOG502QRQI">
    <property type="taxonomic scope" value="Eukaryota"/>
</dbReference>
<dbReference type="PANTHER" id="PTHR33115:SF56">
    <property type="entry name" value="OS05G0239400 PROTEIN"/>
    <property type="match status" value="1"/>
</dbReference>
<protein>
    <submittedName>
        <fullName evidence="3">Uncharacterized protein</fullName>
    </submittedName>
</protein>
<evidence type="ECO:0000256" key="1">
    <source>
        <dbReference type="SAM" id="MobiDB-lite"/>
    </source>
</evidence>
<dbReference type="InParanoid" id="A0A1D6HRK5"/>
<organism evidence="3">
    <name type="scientific">Zea mays</name>
    <name type="common">Maize</name>
    <dbReference type="NCBI Taxonomy" id="4577"/>
    <lineage>
        <taxon>Eukaryota</taxon>
        <taxon>Viridiplantae</taxon>
        <taxon>Streptophyta</taxon>
        <taxon>Embryophyta</taxon>
        <taxon>Tracheophyta</taxon>
        <taxon>Spermatophyta</taxon>
        <taxon>Magnoliopsida</taxon>
        <taxon>Liliopsida</taxon>
        <taxon>Poales</taxon>
        <taxon>Poaceae</taxon>
        <taxon>PACMAD clade</taxon>
        <taxon>Panicoideae</taxon>
        <taxon>Andropogonodae</taxon>
        <taxon>Andropogoneae</taxon>
        <taxon>Tripsacinae</taxon>
        <taxon>Zea</taxon>
    </lineage>
</organism>
<sequence length="688" mass="75027">MLCLVVLALGLAPFLSLLVSLLRLVQRDYGDAGGDVANRRKLNAALDMFYALALLHSLFVIYWVRLRVSLDWAVWEVAAVTSEQCGGEEWSSTLVNMYRLETRRKFSKDGELPGNWNFITYGVQLLQSASAAGGDYDHGWGARMLDKLISGKDKSVRKKLLSSRLSILNLMDMIIGRCLVGEAPAGDMENRERAAAIIAHLASHLHLTSFPDTSSCVPDPESHSRPSGNPRVACPSVCLTAKKITTLTKWMKWVLFNPITNPGIAKADLLQQELRKYSKPKNRSPYKSRGAKELVSQGLLILERLTQDQRNCTEISKDQGLLSKITSPLTSSSADHGDLLTRLSADNTTTVEMLSRSLTVLSRVLTSPGDDTARLRQKLATNTQAVSNLLGILEGDSGGAQKLHGQALEILTELALDGSLEEVDFHKLLKALLLRIFLEEEASSNVTEQWTNNNATSQVEIEHEQAGTETAATRLRGNAGEALARLLPVHAARGILSKQEATSLLNKVLHKILSSKMRTTLEIVVVNLPQEDADTGTGSSSAQPPMDENEKQSEERKSMAAMLSLAVAICNENMVSEEGFAYATPGDAALAKKLKEIVKVNEQSTAECLRIVKLVCQLVVAMVQVEPGCIAHFNGLDFMSSLTEALETMSEIDDCMLFAGNEHEVTKPARSLASLVKEAQGLLNTAQG</sequence>
<dbReference type="PaxDb" id="4577-AC205122.4_FGP010"/>
<dbReference type="EMBL" id="CM007650">
    <property type="protein sequence ID" value="ONM51117.1"/>
    <property type="molecule type" value="Genomic_DNA"/>
</dbReference>
<feature type="region of interest" description="Disordered" evidence="1">
    <location>
        <begin position="532"/>
        <end position="557"/>
    </location>
</feature>
<accession>A0A1D6HRK5</accession>
<reference evidence="3" key="1">
    <citation type="submission" date="2015-12" db="EMBL/GenBank/DDBJ databases">
        <title>Update maize B73 reference genome by single molecule sequencing technologies.</title>
        <authorList>
            <consortium name="Maize Genome Sequencing Project"/>
            <person name="Ware D."/>
        </authorList>
    </citation>
    <scope>NUCLEOTIDE SEQUENCE [LARGE SCALE GENOMIC DNA]</scope>
    <source>
        <tissue evidence="3">Seedling</tissue>
    </source>
</reference>
<dbReference type="FunCoup" id="A0A1D6HRK5">
    <property type="interactions" value="417"/>
</dbReference>
<feature type="transmembrane region" description="Helical" evidence="2">
    <location>
        <begin position="43"/>
        <end position="64"/>
    </location>
</feature>
<dbReference type="PANTHER" id="PTHR33115">
    <property type="entry name" value="ARM REPEAT SUPERFAMILY PROTEIN"/>
    <property type="match status" value="1"/>
</dbReference>